<reference evidence="1 2" key="1">
    <citation type="submission" date="2020-08" db="EMBL/GenBank/DDBJ databases">
        <title>Streptomycin Non-resistant strain, P. mexicana.</title>
        <authorList>
            <person name="Ganesh-Kumar S."/>
            <person name="Zhe T."/>
            <person name="Yu Z."/>
            <person name="Min Y."/>
        </authorList>
    </citation>
    <scope>NUCLEOTIDE SEQUENCE [LARGE SCALE GENOMIC DNA]</scope>
    <source>
        <strain evidence="1 2">GTZY2</strain>
    </source>
</reference>
<dbReference type="EMBL" id="CP060731">
    <property type="protein sequence ID" value="QNN76928.1"/>
    <property type="molecule type" value="Genomic_DNA"/>
</dbReference>
<dbReference type="GeneID" id="81471974"/>
<dbReference type="Proteomes" id="UP000515838">
    <property type="component" value="Chromosome"/>
</dbReference>
<dbReference type="RefSeq" id="WP_187572647.1">
    <property type="nucleotide sequence ID" value="NZ_CP060731.1"/>
</dbReference>
<sequence length="167" mass="18630">MLSSAQPDNERILRLVGAIVLVSQDAERYLKITLPFTGSEDPSLTAALKRHEKLKKRTLGELAGKFVDSTTSDSLDFAKHMAYLVATRNQVVHHFNETYGAQLGAGSYQEVYDSLETLLANLKIFRSVVEQLALVVFEGLRDVTFRDTPEYEQMASLCASFRARIAS</sequence>
<gene>
    <name evidence="1" type="ORF">IAE60_13400</name>
</gene>
<protein>
    <submittedName>
        <fullName evidence="1">Uncharacterized protein</fullName>
    </submittedName>
</protein>
<evidence type="ECO:0000313" key="2">
    <source>
        <dbReference type="Proteomes" id="UP000515838"/>
    </source>
</evidence>
<name>A0A7G9TA03_PSEMX</name>
<organism evidence="1 2">
    <name type="scientific">Pseudoxanthomonas mexicana</name>
    <dbReference type="NCBI Taxonomy" id="128785"/>
    <lineage>
        <taxon>Bacteria</taxon>
        <taxon>Pseudomonadati</taxon>
        <taxon>Pseudomonadota</taxon>
        <taxon>Gammaproteobacteria</taxon>
        <taxon>Lysobacterales</taxon>
        <taxon>Lysobacteraceae</taxon>
        <taxon>Pseudoxanthomonas</taxon>
    </lineage>
</organism>
<evidence type="ECO:0000313" key="1">
    <source>
        <dbReference type="EMBL" id="QNN76928.1"/>
    </source>
</evidence>
<dbReference type="AlphaFoldDB" id="A0A7G9TA03"/>
<accession>A0A7G9TA03</accession>
<proteinExistence type="predicted"/>